<organism evidence="3 4">
    <name type="scientific">Paractinoplanes rishiriensis</name>
    <dbReference type="NCBI Taxonomy" id="1050105"/>
    <lineage>
        <taxon>Bacteria</taxon>
        <taxon>Bacillati</taxon>
        <taxon>Actinomycetota</taxon>
        <taxon>Actinomycetes</taxon>
        <taxon>Micromonosporales</taxon>
        <taxon>Micromonosporaceae</taxon>
        <taxon>Paractinoplanes</taxon>
    </lineage>
</organism>
<reference evidence="3" key="1">
    <citation type="submission" date="2021-01" db="EMBL/GenBank/DDBJ databases">
        <title>Whole genome shotgun sequence of Actinoplanes rishiriensis NBRC 108556.</title>
        <authorList>
            <person name="Komaki H."/>
            <person name="Tamura T."/>
        </authorList>
    </citation>
    <scope>NUCLEOTIDE SEQUENCE</scope>
    <source>
        <strain evidence="3">NBRC 108556</strain>
    </source>
</reference>
<evidence type="ECO:0008006" key="5">
    <source>
        <dbReference type="Google" id="ProtNLM"/>
    </source>
</evidence>
<feature type="region of interest" description="Disordered" evidence="1">
    <location>
        <begin position="118"/>
        <end position="146"/>
    </location>
</feature>
<dbReference type="SMART" id="SM00567">
    <property type="entry name" value="EZ_HEAT"/>
    <property type="match status" value="8"/>
</dbReference>
<dbReference type="InterPro" id="IPR004155">
    <property type="entry name" value="PBS_lyase_HEAT"/>
</dbReference>
<gene>
    <name evidence="3" type="ORF">Ari01nite_46070</name>
</gene>
<proteinExistence type="predicted"/>
<dbReference type="SUPFAM" id="SSF52540">
    <property type="entry name" value="P-loop containing nucleoside triphosphate hydrolases"/>
    <property type="match status" value="1"/>
</dbReference>
<comment type="caution">
    <text evidence="3">The sequence shown here is derived from an EMBL/GenBank/DDBJ whole genome shotgun (WGS) entry which is preliminary data.</text>
</comment>
<keyword evidence="2" id="KW-1133">Transmembrane helix</keyword>
<feature type="transmembrane region" description="Helical" evidence="2">
    <location>
        <begin position="33"/>
        <end position="51"/>
    </location>
</feature>
<keyword evidence="2" id="KW-0812">Transmembrane</keyword>
<accession>A0A919K0V1</accession>
<keyword evidence="4" id="KW-1185">Reference proteome</keyword>
<evidence type="ECO:0000256" key="1">
    <source>
        <dbReference type="SAM" id="MobiDB-lite"/>
    </source>
</evidence>
<evidence type="ECO:0000256" key="2">
    <source>
        <dbReference type="SAM" id="Phobius"/>
    </source>
</evidence>
<dbReference type="InterPro" id="IPR027417">
    <property type="entry name" value="P-loop_NTPase"/>
</dbReference>
<dbReference type="InterPro" id="IPR016024">
    <property type="entry name" value="ARM-type_fold"/>
</dbReference>
<dbReference type="Proteomes" id="UP000636960">
    <property type="component" value="Unassembled WGS sequence"/>
</dbReference>
<name>A0A919K0V1_9ACTN</name>
<protein>
    <recommendedName>
        <fullName evidence="5">NACHT domain-containing protein</fullName>
    </recommendedName>
</protein>
<dbReference type="RefSeq" id="WP_203783810.1">
    <property type="nucleotide sequence ID" value="NZ_BOMV01000055.1"/>
</dbReference>
<sequence length="1540" mass="161301">MLPIAGGLVLFVAGLVGLGVALAGQGLSRADEWSSVISGFVGLIGLALALTSGRRSATTRSATSRPAAAVRTRRTAWGRLRVPADVHRLLQAQARAAEELPYQVPGVEGVRLSAVHVQQQVAPAAEDDRSGPDPDERERPRRHPAQPIERVLARHRHVIVEGGPGLGKSTLARDLTLRLARAWLEDGPAPHAEPVVPLLVTAPDLSRYRDLDWPAALTRAAAGLGQHTDGPIAIDPDRDGLTWLIIVDGLDEVPEPQRRDLVGVLAERMAQPGARWRLMVLSRPLPEGARQRLSGAGSAVCTILPFTRPRLREFVDGVVAARRDPDPAEVSARFLAELRDADLDVASTPLLATIALAVYLNDPRRRLPGSRRELYEQYLAHLRDSTAAKRPRLREQLRRRMNGVGGAGAAAALYDRRGELVEHLAVHRVASDEPLLAAATAWCRANGIAPAEPTASWPVVVRETLTGTGLLVGAGAGLRFLHHSFAEHLAAAYHAGTLPDRFDPGTAAWAGWTRQTVAGEGIGAAVLAHWAGRHDAGELLSWLQRGSPPYQRAAVVLIGEGAAAGPEHLRAGLRYVAAESWRRPETYDGPAGLLRGLPRNAVTREWARTTVSEAGDYPALQAAAAVLLLDAPEADRADSVATLRARLRAVTDPDARIALARGLVLLAPEHTAEAAAALRESLAGGRSVGAVAQALAEFGPGHRDAALTGLTRLLHDPAAAPGDRLEAAGALADLDPDRRDEAAGALRSMCADHPGGAGDLINAAEALLDLGEELPSEVVTLLREALARSDDESWHTTYLARLLLGCGPGERRRAAERLRAMAEEPSLSPWWRLRAVSALADADVTGDDFTGRILLEVLATPKVDDWVYDEAAAGLAKLGGEHRAAGLALVRTATGARAAVALARLSPESAGEIAAGLHRSVTDPQAGSAELLAAAEILAGLGPDHRADARSALLVVIGRRSDADDALNAARALAELYPDAVDEAAAACRAVAAEAAGDLSTRSQAVAVLSDLGPAHRAQADKIFHALLAEAGANPEATLEVLSMIVDSRAEHRSAAVASLTGLLDSGTLDTGELVEVAVRLAQLCPERRAEAHAILAGLVADPWTEHTDRLRAADELLGLPASRAAAVAGLRTMVQDPEVFGWVRESAVTALAGLDGAERAGVATLLREMLAGPGRTDQHRLDLAGALGKLPDQRRTAAAVLSAVLADPPGPNQLIQAAEQLLALGIDREAALARLPAALADPAVTGWTLAEVARKLVLAGGDHRSAARAAVQARIASGSSADRCELAAVLGTLDRAGHTAAAEINGALLADPSVEVATRIQAARWLADFPAHRTVAITGLRDLLATGPLRGPERIDVADCLAELSAADRPDAVAAVHGLLTEPTAAPADRIRAAEWLAKLPDRRAGAVEVLHDLLTGPDCSATDAAEAARLLARRSAGHRDAVVAELRRRIAAPDATGDDRCQLAGALAEVGIGARPAAAEVFLAIVGDPQGDPADLERAVAWLRRRPALRPALGAALKNLLADPGLAIDLRLAATAAA</sequence>
<dbReference type="EMBL" id="BOMV01000055">
    <property type="protein sequence ID" value="GIE97142.1"/>
    <property type="molecule type" value="Genomic_DNA"/>
</dbReference>
<feature type="compositionally biased region" description="Basic and acidic residues" evidence="1">
    <location>
        <begin position="126"/>
        <end position="139"/>
    </location>
</feature>
<evidence type="ECO:0000313" key="4">
    <source>
        <dbReference type="Proteomes" id="UP000636960"/>
    </source>
</evidence>
<dbReference type="Gene3D" id="3.40.50.300">
    <property type="entry name" value="P-loop containing nucleotide triphosphate hydrolases"/>
    <property type="match status" value="1"/>
</dbReference>
<keyword evidence="2" id="KW-0472">Membrane</keyword>
<dbReference type="SUPFAM" id="SSF48371">
    <property type="entry name" value="ARM repeat"/>
    <property type="match status" value="1"/>
</dbReference>
<evidence type="ECO:0000313" key="3">
    <source>
        <dbReference type="EMBL" id="GIE97142.1"/>
    </source>
</evidence>